<dbReference type="GO" id="GO:0004497">
    <property type="term" value="F:monooxygenase activity"/>
    <property type="evidence" value="ECO:0007669"/>
    <property type="project" value="UniProtKB-KW"/>
</dbReference>
<evidence type="ECO:0000256" key="1">
    <source>
        <dbReference type="ARBA" id="ARBA00001971"/>
    </source>
</evidence>
<gene>
    <name evidence="15" type="ORF">MAN_07738</name>
</gene>
<dbReference type="GO" id="GO:0016705">
    <property type="term" value="F:oxidoreductase activity, acting on paired donors, with incorporation or reduction of molecular oxygen"/>
    <property type="evidence" value="ECO:0007669"/>
    <property type="project" value="InterPro"/>
</dbReference>
<keyword evidence="16" id="KW-1185">Reference proteome</keyword>
<comment type="caution">
    <text evidence="15">The sequence shown here is derived from an EMBL/GenBank/DDBJ whole genome shotgun (WGS) entry which is preliminary data.</text>
</comment>
<comment type="subcellular location">
    <subcellularLocation>
        <location evidence="2">Membrane</location>
    </subcellularLocation>
</comment>
<dbReference type="InterPro" id="IPR036396">
    <property type="entry name" value="Cyt_P450_sf"/>
</dbReference>
<keyword evidence="10 13" id="KW-0503">Monooxygenase</keyword>
<evidence type="ECO:0000256" key="5">
    <source>
        <dbReference type="ARBA" id="ARBA00022692"/>
    </source>
</evidence>
<keyword evidence="9 12" id="KW-0408">Iron</keyword>
<keyword evidence="11 14" id="KW-0472">Membrane</keyword>
<evidence type="ECO:0000256" key="11">
    <source>
        <dbReference type="ARBA" id="ARBA00023136"/>
    </source>
</evidence>
<evidence type="ECO:0000256" key="4">
    <source>
        <dbReference type="ARBA" id="ARBA00022617"/>
    </source>
</evidence>
<dbReference type="GO" id="GO:0005506">
    <property type="term" value="F:iron ion binding"/>
    <property type="evidence" value="ECO:0007669"/>
    <property type="project" value="InterPro"/>
</dbReference>
<dbReference type="PROSITE" id="PS00086">
    <property type="entry name" value="CYTOCHROME_P450"/>
    <property type="match status" value="1"/>
</dbReference>
<comment type="cofactor">
    <cofactor evidence="1 12">
        <name>heme</name>
        <dbReference type="ChEBI" id="CHEBI:30413"/>
    </cofactor>
</comment>
<evidence type="ECO:0000313" key="16">
    <source>
        <dbReference type="Proteomes" id="UP000031186"/>
    </source>
</evidence>
<evidence type="ECO:0000256" key="8">
    <source>
        <dbReference type="ARBA" id="ARBA00023002"/>
    </source>
</evidence>
<dbReference type="PRINTS" id="PR00385">
    <property type="entry name" value="P450"/>
</dbReference>
<keyword evidence="8 13" id="KW-0560">Oxidoreductase</keyword>
<protein>
    <submittedName>
        <fullName evidence="15">Cytochrome P450 3A31</fullName>
    </submittedName>
</protein>
<evidence type="ECO:0000256" key="14">
    <source>
        <dbReference type="SAM" id="Phobius"/>
    </source>
</evidence>
<dbReference type="HOGENOM" id="CLU_001570_14_11_1"/>
<feature type="binding site" description="axial binding residue" evidence="12">
    <location>
        <position position="460"/>
    </location>
    <ligand>
        <name>heme</name>
        <dbReference type="ChEBI" id="CHEBI:30413"/>
    </ligand>
    <ligandPart>
        <name>Fe</name>
        <dbReference type="ChEBI" id="CHEBI:18248"/>
    </ligandPart>
</feature>
<dbReference type="CDD" id="cd11061">
    <property type="entry name" value="CYP67-like"/>
    <property type="match status" value="1"/>
</dbReference>
<dbReference type="VEuPathDB" id="FungiDB:MAN_07738"/>
<evidence type="ECO:0000256" key="13">
    <source>
        <dbReference type="RuleBase" id="RU000461"/>
    </source>
</evidence>
<keyword evidence="4 12" id="KW-0349">Heme</keyword>
<reference evidence="15 16" key="1">
    <citation type="journal article" date="2014" name="Proc. Natl. Acad. Sci. U.S.A.">
        <title>Trajectory and genomic determinants of fungal-pathogen speciation and host adaptation.</title>
        <authorList>
            <person name="Hu X."/>
            <person name="Xiao G."/>
            <person name="Zheng P."/>
            <person name="Shang Y."/>
            <person name="Su Y."/>
            <person name="Zhang X."/>
            <person name="Liu X."/>
            <person name="Zhan S."/>
            <person name="St Leger R.J."/>
            <person name="Wang C."/>
        </authorList>
    </citation>
    <scope>NUCLEOTIDE SEQUENCE [LARGE SCALE GENOMIC DNA]</scope>
    <source>
        <strain evidence="15 16">ARSEF 549</strain>
    </source>
</reference>
<organism evidence="15 16">
    <name type="scientific">Metarhizium anisopliae (strain ARSEF 549)</name>
    <dbReference type="NCBI Taxonomy" id="3151832"/>
    <lineage>
        <taxon>Eukaryota</taxon>
        <taxon>Fungi</taxon>
        <taxon>Dikarya</taxon>
        <taxon>Ascomycota</taxon>
        <taxon>Pezizomycotina</taxon>
        <taxon>Sordariomycetes</taxon>
        <taxon>Hypocreomycetidae</taxon>
        <taxon>Hypocreales</taxon>
        <taxon>Clavicipitaceae</taxon>
        <taxon>Metarhizium</taxon>
    </lineage>
</organism>
<dbReference type="GO" id="GO:1902181">
    <property type="term" value="P:verruculogen biosynthetic process"/>
    <property type="evidence" value="ECO:0007669"/>
    <property type="project" value="UniProtKB-ARBA"/>
</dbReference>
<dbReference type="InterPro" id="IPR050121">
    <property type="entry name" value="Cytochrome_P450_monoxygenase"/>
</dbReference>
<comment type="similarity">
    <text evidence="3 13">Belongs to the cytochrome P450 family.</text>
</comment>
<evidence type="ECO:0000313" key="15">
    <source>
        <dbReference type="EMBL" id="KID63537.1"/>
    </source>
</evidence>
<dbReference type="Gene3D" id="1.10.630.10">
    <property type="entry name" value="Cytochrome P450"/>
    <property type="match status" value="1"/>
</dbReference>
<keyword evidence="7 14" id="KW-1133">Transmembrane helix</keyword>
<evidence type="ECO:0000256" key="10">
    <source>
        <dbReference type="ARBA" id="ARBA00023033"/>
    </source>
</evidence>
<dbReference type="PANTHER" id="PTHR24305">
    <property type="entry name" value="CYTOCHROME P450"/>
    <property type="match status" value="1"/>
</dbReference>
<evidence type="ECO:0000256" key="2">
    <source>
        <dbReference type="ARBA" id="ARBA00004370"/>
    </source>
</evidence>
<dbReference type="Pfam" id="PF00067">
    <property type="entry name" value="p450"/>
    <property type="match status" value="1"/>
</dbReference>
<accession>A0A0B4F733</accession>
<feature type="transmembrane region" description="Helical" evidence="14">
    <location>
        <begin position="6"/>
        <end position="27"/>
    </location>
</feature>
<dbReference type="PRINTS" id="PR00463">
    <property type="entry name" value="EP450I"/>
</dbReference>
<dbReference type="InterPro" id="IPR017972">
    <property type="entry name" value="Cyt_P450_CS"/>
</dbReference>
<evidence type="ECO:0000256" key="12">
    <source>
        <dbReference type="PIRSR" id="PIRSR602401-1"/>
    </source>
</evidence>
<dbReference type="InterPro" id="IPR001128">
    <property type="entry name" value="Cyt_P450"/>
</dbReference>
<feature type="non-terminal residue" evidence="15">
    <location>
        <position position="1"/>
    </location>
</feature>
<evidence type="ECO:0000256" key="3">
    <source>
        <dbReference type="ARBA" id="ARBA00010617"/>
    </source>
</evidence>
<dbReference type="FunFam" id="1.10.630.10:FF:000063">
    <property type="entry name" value="Cytochrome P450 monooxygenase"/>
    <property type="match status" value="1"/>
</dbReference>
<dbReference type="EMBL" id="AZNF01000010">
    <property type="protein sequence ID" value="KID63537.1"/>
    <property type="molecule type" value="Genomic_DNA"/>
</dbReference>
<name>A0A0B4F733_METAF</name>
<dbReference type="InterPro" id="IPR002401">
    <property type="entry name" value="Cyt_P450_E_grp-I"/>
</dbReference>
<sequence>MINMQIFFLLASVLLVVVITSITVLCIRRLYFHPLSKYPGPFLARVTDLYAAYHAWKGDIHVDMWRQHERYGPCVRYAPNRLNLNTTGALKDIYSGNTNFQKSPNYRVLRHGAANTLTMVNRQEHARRRRIVSQGLSDAALRSHEPTLLAHIKKCFALITDADFPSQAQPQSTEKEGQKGWTRSKNMSDWFNWLTFDIMGDVVFGIGYDLLASPQNRIIPRAIEESNVRMSVLLQSPILIKIGRIDRFLFPKAIAARNQFLHFVSGLVRRVLGTECSLQTRTVVSALKSASDPVTGDALSMKEILAESTTLCVAGADTTSTALAATFFYLASTPRAYRRLQQDVRRAFASSDEIRSGPALSKLTYLRACIEEALRMSPPAGSSLSREILTGDATVDGRALPAGTEAGVPIYAIHHNAKYFPDPFEYRPERWLRTESGTTGPSVDHARAAFCPFSVGTRSCVGKGMAMMELSLTVAYAMYTLDFTLTSENDSLKGWGFPDEFPLADHITGSKNGPFLRFKSRDL</sequence>
<dbReference type="PANTHER" id="PTHR24305:SF237">
    <property type="entry name" value="CYTOCHROME P450 MONOOXYGENASE ATNE-RELATED"/>
    <property type="match status" value="1"/>
</dbReference>
<dbReference type="OrthoDB" id="1470350at2759"/>
<keyword evidence="6 12" id="KW-0479">Metal-binding</keyword>
<keyword evidence="5 14" id="KW-0812">Transmembrane</keyword>
<proteinExistence type="inferred from homology"/>
<dbReference type="GO" id="GO:0020037">
    <property type="term" value="F:heme binding"/>
    <property type="evidence" value="ECO:0007669"/>
    <property type="project" value="InterPro"/>
</dbReference>
<dbReference type="Proteomes" id="UP000031186">
    <property type="component" value="Unassembled WGS sequence"/>
</dbReference>
<evidence type="ECO:0000256" key="9">
    <source>
        <dbReference type="ARBA" id="ARBA00023004"/>
    </source>
</evidence>
<dbReference type="SUPFAM" id="SSF48264">
    <property type="entry name" value="Cytochrome P450"/>
    <property type="match status" value="1"/>
</dbReference>
<dbReference type="GO" id="GO:0016020">
    <property type="term" value="C:membrane"/>
    <property type="evidence" value="ECO:0007669"/>
    <property type="project" value="UniProtKB-SubCell"/>
</dbReference>
<evidence type="ECO:0000256" key="6">
    <source>
        <dbReference type="ARBA" id="ARBA00022723"/>
    </source>
</evidence>
<evidence type="ECO:0000256" key="7">
    <source>
        <dbReference type="ARBA" id="ARBA00022989"/>
    </source>
</evidence>
<dbReference type="AlphaFoldDB" id="A0A0B4F733"/>